<keyword evidence="2" id="KW-1185">Reference proteome</keyword>
<comment type="caution">
    <text evidence="1">The sequence shown here is derived from an EMBL/GenBank/DDBJ whole genome shotgun (WGS) entry which is preliminary data.</text>
</comment>
<protein>
    <recommendedName>
        <fullName evidence="3">WD40 repeat-like protein</fullName>
    </recommendedName>
</protein>
<evidence type="ECO:0000313" key="1">
    <source>
        <dbReference type="EMBL" id="KAJ1718427.1"/>
    </source>
</evidence>
<proteinExistence type="predicted"/>
<dbReference type="InterPro" id="IPR036322">
    <property type="entry name" value="WD40_repeat_dom_sf"/>
</dbReference>
<sequence>VFDTSARSVKKIHAQEMDTKHSGRVTALCHMEAKKYVVSGSVYGDIFCNDHVLGTRTQGFSVGDRTLITSITGCPFSPDLFMVGTSQPKSQFLIYDNRDRLDVGKPKMVLKAKDSPHGIPTLD</sequence>
<dbReference type="OrthoDB" id="5712464at2759"/>
<accession>A0A9W7XU04</accession>
<dbReference type="Proteomes" id="UP001149813">
    <property type="component" value="Unassembled WGS sequence"/>
</dbReference>
<dbReference type="EMBL" id="JANBOJ010000918">
    <property type="protein sequence ID" value="KAJ1718427.1"/>
    <property type="molecule type" value="Genomic_DNA"/>
</dbReference>
<evidence type="ECO:0000313" key="2">
    <source>
        <dbReference type="Proteomes" id="UP001149813"/>
    </source>
</evidence>
<reference evidence="1" key="1">
    <citation type="submission" date="2022-07" db="EMBL/GenBank/DDBJ databases">
        <title>Phylogenomic reconstructions and comparative analyses of Kickxellomycotina fungi.</title>
        <authorList>
            <person name="Reynolds N.K."/>
            <person name="Stajich J.E."/>
            <person name="Barry K."/>
            <person name="Grigoriev I.V."/>
            <person name="Crous P."/>
            <person name="Smith M.E."/>
        </authorList>
    </citation>
    <scope>NUCLEOTIDE SEQUENCE</scope>
    <source>
        <strain evidence="1">NBRC 32514</strain>
    </source>
</reference>
<dbReference type="AlphaFoldDB" id="A0A9W7XU04"/>
<gene>
    <name evidence="1" type="ORF">LPJ53_006526</name>
</gene>
<evidence type="ECO:0008006" key="3">
    <source>
        <dbReference type="Google" id="ProtNLM"/>
    </source>
</evidence>
<name>A0A9W7XU04_9FUNG</name>
<feature type="non-terminal residue" evidence="1">
    <location>
        <position position="1"/>
    </location>
</feature>
<organism evidence="1 2">
    <name type="scientific">Coemansia erecta</name>
    <dbReference type="NCBI Taxonomy" id="147472"/>
    <lineage>
        <taxon>Eukaryota</taxon>
        <taxon>Fungi</taxon>
        <taxon>Fungi incertae sedis</taxon>
        <taxon>Zoopagomycota</taxon>
        <taxon>Kickxellomycotina</taxon>
        <taxon>Kickxellomycetes</taxon>
        <taxon>Kickxellales</taxon>
        <taxon>Kickxellaceae</taxon>
        <taxon>Coemansia</taxon>
    </lineage>
</organism>
<dbReference type="SUPFAM" id="SSF50978">
    <property type="entry name" value="WD40 repeat-like"/>
    <property type="match status" value="1"/>
</dbReference>